<dbReference type="PANTHER" id="PTHR42881">
    <property type="entry name" value="PROLYL ENDOPEPTIDASE"/>
    <property type="match status" value="1"/>
</dbReference>
<evidence type="ECO:0000256" key="2">
    <source>
        <dbReference type="ARBA" id="ARBA00005228"/>
    </source>
</evidence>
<dbReference type="FunFam" id="3.40.50.1820:FF:000005">
    <property type="entry name" value="Prolyl endopeptidase"/>
    <property type="match status" value="1"/>
</dbReference>
<evidence type="ECO:0000313" key="9">
    <source>
        <dbReference type="EMBL" id="ADH62323.1"/>
    </source>
</evidence>
<keyword evidence="10" id="KW-1185">Reference proteome</keyword>
<name>D7BI49_ALLS1</name>
<evidence type="ECO:0000259" key="8">
    <source>
        <dbReference type="Pfam" id="PF02897"/>
    </source>
</evidence>
<accession>D7BI49</accession>
<dbReference type="RefSeq" id="WP_013156930.1">
    <property type="nucleotide sequence ID" value="NC_014212.1"/>
</dbReference>
<dbReference type="InterPro" id="IPR029058">
    <property type="entry name" value="AB_hydrolase_fold"/>
</dbReference>
<dbReference type="Gene3D" id="3.40.50.1820">
    <property type="entry name" value="alpha/beta hydrolase"/>
    <property type="match status" value="1"/>
</dbReference>
<dbReference type="InterPro" id="IPR023302">
    <property type="entry name" value="Pept_S9A_N"/>
</dbReference>
<keyword evidence="6" id="KW-0720">Serine protease</keyword>
<gene>
    <name evidence="9" type="ordered locus">Mesil_0382</name>
</gene>
<dbReference type="KEGG" id="msv:Mesil_0382"/>
<evidence type="ECO:0000313" key="10">
    <source>
        <dbReference type="Proteomes" id="UP000001916"/>
    </source>
</evidence>
<evidence type="ECO:0000256" key="1">
    <source>
        <dbReference type="ARBA" id="ARBA00001070"/>
    </source>
</evidence>
<dbReference type="PANTHER" id="PTHR42881:SF2">
    <property type="entry name" value="PROLYL ENDOPEPTIDASE"/>
    <property type="match status" value="1"/>
</dbReference>
<feature type="domain" description="Peptidase S9 prolyl oligopeptidase catalytic" evidence="7">
    <location>
        <begin position="468"/>
        <end position="681"/>
    </location>
</feature>
<dbReference type="InterPro" id="IPR001375">
    <property type="entry name" value="Peptidase_S9_cat"/>
</dbReference>
<keyword evidence="4" id="KW-0645">Protease</keyword>
<dbReference type="OrthoDB" id="9801421at2"/>
<dbReference type="STRING" id="526227.Mesil_0382"/>
<dbReference type="SUPFAM" id="SSF53474">
    <property type="entry name" value="alpha/beta-Hydrolases"/>
    <property type="match status" value="1"/>
</dbReference>
<dbReference type="InterPro" id="IPR051167">
    <property type="entry name" value="Prolyl_oligopep/macrocyclase"/>
</dbReference>
<dbReference type="SMR" id="D7BI49"/>
<dbReference type="EMBL" id="CP002042">
    <property type="protein sequence ID" value="ADH62323.1"/>
    <property type="molecule type" value="Genomic_DNA"/>
</dbReference>
<dbReference type="SUPFAM" id="SSF50993">
    <property type="entry name" value="Peptidase/esterase 'gauge' domain"/>
    <property type="match status" value="1"/>
</dbReference>
<protein>
    <recommendedName>
        <fullName evidence="3">prolyl oligopeptidase</fullName>
        <ecNumber evidence="3">3.4.21.26</ecNumber>
    </recommendedName>
</protein>
<dbReference type="FunFam" id="2.130.10.120:FF:000001">
    <property type="entry name" value="Prolyl endopeptidase"/>
    <property type="match status" value="1"/>
</dbReference>
<feature type="domain" description="Peptidase S9A N-terminal" evidence="8">
    <location>
        <begin position="9"/>
        <end position="408"/>
    </location>
</feature>
<comment type="catalytic activity">
    <reaction evidence="1">
        <text>Hydrolysis of Pro-|-Xaa &gt;&gt; Ala-|-Xaa in oligopeptides.</text>
        <dbReference type="EC" id="3.4.21.26"/>
    </reaction>
</comment>
<dbReference type="EC" id="3.4.21.26" evidence="3"/>
<dbReference type="GO" id="GO:0006508">
    <property type="term" value="P:proteolysis"/>
    <property type="evidence" value="ECO:0007669"/>
    <property type="project" value="UniProtKB-KW"/>
</dbReference>
<dbReference type="HOGENOM" id="CLU_011290_1_1_0"/>
<evidence type="ECO:0000256" key="3">
    <source>
        <dbReference type="ARBA" id="ARBA00011897"/>
    </source>
</evidence>
<dbReference type="InterPro" id="IPR002470">
    <property type="entry name" value="Peptidase_S9A"/>
</dbReference>
<dbReference type="PRINTS" id="PR00862">
    <property type="entry name" value="PROLIGOPTASE"/>
</dbReference>
<dbReference type="Gene3D" id="2.130.10.120">
    <property type="entry name" value="Prolyl oligopeptidase, N-terminal domain"/>
    <property type="match status" value="1"/>
</dbReference>
<organism evidence="9 10">
    <name type="scientific">Allomeiothermus silvanus (strain ATCC 700542 / DSM 9946 / NBRC 106475 / NCIMB 13440 / VI-R2)</name>
    <name type="common">Thermus silvanus</name>
    <dbReference type="NCBI Taxonomy" id="526227"/>
    <lineage>
        <taxon>Bacteria</taxon>
        <taxon>Thermotogati</taxon>
        <taxon>Deinococcota</taxon>
        <taxon>Deinococci</taxon>
        <taxon>Thermales</taxon>
        <taxon>Thermaceae</taxon>
        <taxon>Allomeiothermus</taxon>
    </lineage>
</organism>
<evidence type="ECO:0000256" key="5">
    <source>
        <dbReference type="ARBA" id="ARBA00022801"/>
    </source>
</evidence>
<keyword evidence="5 9" id="KW-0378">Hydrolase</keyword>
<dbReference type="Pfam" id="PF02897">
    <property type="entry name" value="Peptidase_S9_N"/>
    <property type="match status" value="1"/>
</dbReference>
<comment type="similarity">
    <text evidence="2">Belongs to the peptidase S9A family.</text>
</comment>
<proteinExistence type="inferred from homology"/>
<dbReference type="Proteomes" id="UP000001916">
    <property type="component" value="Chromosome"/>
</dbReference>
<sequence>MARLEYPFTPTVDHVDELHGRKIPDPYRWLEDPNSPQTRAWIEAQNAVTFRFLEQIPVRERLRQRLTELWDYPKATPPFKRGGRYFSFRNSGLQNHNVLYVQESLDAEPRVLLDPNALSSDGTVALNSVAVSRDGNYLAYALAESGSDWLTWRVREVATGQDLPDELRWSKFSLAAWLPDGSGFFYSRYDEPKEGESYTGANYFQKVYLHRVGTPQSEDVLVYGRPDQQEWGFWPQVTHDGRYLVLRVWKGTHQENLIFYRDLQAEGPFIELIPQFEADFTFIGNVGTVFYFKTDLDAPRGRIIAIDTENPAREHWKTIVPEGEDLLEQALFTYDRIAAVHLHHAHHRVRFFGRDGTAQGALELPTLGSLFGLSGEPGDPELFFGFTSFLFPVRTYRYDLNTGQTTLLFDPPLTFDPEAYETHQVFVRSKDGTRVPMFLVHRKGLEPSGQNPTLLYGYGGFNVPLVPNFDPARLAWLEAGGIYAQANLRGGGEYGKEWYRAGTLHQKQNVFDDFIACAEWLIENRWTSPSKLAIQGASNGGLLVGAVMTQRPELFGAALPAVGVMDMLRFHKFTIGWAWVSDYGSPDDPERFETLLRYSPLHNLKPGTAYPATLITTADHDDRVVPAHSFKFAAALQAAQGGEAPVLIRIQTKAGHGLGKPTRIVIEEKADIYAFLFRVLGLEKV</sequence>
<reference evidence="9 10" key="1">
    <citation type="journal article" date="2010" name="Stand. Genomic Sci.">
        <title>Complete genome sequence of Meiothermus silvanus type strain (VI-R2).</title>
        <authorList>
            <person name="Sikorski J."/>
            <person name="Tindall B.J."/>
            <person name="Lowry S."/>
            <person name="Lucas S."/>
            <person name="Nolan M."/>
            <person name="Copeland A."/>
            <person name="Glavina Del Rio T."/>
            <person name="Tice H."/>
            <person name="Cheng J.F."/>
            <person name="Han C."/>
            <person name="Pitluck S."/>
            <person name="Liolios K."/>
            <person name="Ivanova N."/>
            <person name="Mavromatis K."/>
            <person name="Mikhailova N."/>
            <person name="Pati A."/>
            <person name="Goodwin L."/>
            <person name="Chen A."/>
            <person name="Palaniappan K."/>
            <person name="Land M."/>
            <person name="Hauser L."/>
            <person name="Chang Y.J."/>
            <person name="Jeffries C.D."/>
            <person name="Rohde M."/>
            <person name="Goker M."/>
            <person name="Woyke T."/>
            <person name="Bristow J."/>
            <person name="Eisen J.A."/>
            <person name="Markowitz V."/>
            <person name="Hugenholtz P."/>
            <person name="Kyrpides N.C."/>
            <person name="Klenk H.P."/>
            <person name="Lapidus A."/>
        </authorList>
    </citation>
    <scope>NUCLEOTIDE SEQUENCE [LARGE SCALE GENOMIC DNA]</scope>
    <source>
        <strain evidence="10">ATCC 700542 / DSM 9946 / VI-R2</strain>
    </source>
</reference>
<dbReference type="GO" id="GO:0004252">
    <property type="term" value="F:serine-type endopeptidase activity"/>
    <property type="evidence" value="ECO:0007669"/>
    <property type="project" value="UniProtKB-EC"/>
</dbReference>
<dbReference type="GO" id="GO:0070012">
    <property type="term" value="F:oligopeptidase activity"/>
    <property type="evidence" value="ECO:0007669"/>
    <property type="project" value="TreeGrafter"/>
</dbReference>
<dbReference type="AlphaFoldDB" id="D7BI49"/>
<evidence type="ECO:0000256" key="6">
    <source>
        <dbReference type="ARBA" id="ARBA00022825"/>
    </source>
</evidence>
<dbReference type="GO" id="GO:0005829">
    <property type="term" value="C:cytosol"/>
    <property type="evidence" value="ECO:0007669"/>
    <property type="project" value="TreeGrafter"/>
</dbReference>
<dbReference type="Pfam" id="PF00326">
    <property type="entry name" value="Peptidase_S9"/>
    <property type="match status" value="1"/>
</dbReference>
<evidence type="ECO:0000256" key="4">
    <source>
        <dbReference type="ARBA" id="ARBA00022670"/>
    </source>
</evidence>
<dbReference type="eggNOG" id="COG1505">
    <property type="taxonomic scope" value="Bacteria"/>
</dbReference>
<evidence type="ECO:0000259" key="7">
    <source>
        <dbReference type="Pfam" id="PF00326"/>
    </source>
</evidence>